<name>A0A1Y0ETD5_9BURK</name>
<comment type="similarity">
    <text evidence="2 9">Belongs to the MGMT family.</text>
</comment>
<dbReference type="GO" id="GO:0005737">
    <property type="term" value="C:cytoplasm"/>
    <property type="evidence" value="ECO:0007669"/>
    <property type="project" value="UniProtKB-SubCell"/>
</dbReference>
<dbReference type="PROSITE" id="PS00374">
    <property type="entry name" value="MGMT"/>
    <property type="match status" value="1"/>
</dbReference>
<dbReference type="SUPFAM" id="SSF53155">
    <property type="entry name" value="Methylated DNA-protein cysteine methyltransferase domain"/>
    <property type="match status" value="1"/>
</dbReference>
<dbReference type="GO" id="GO:0006307">
    <property type="term" value="P:DNA alkylation repair"/>
    <property type="evidence" value="ECO:0007669"/>
    <property type="project" value="UniProtKB-UniRule"/>
</dbReference>
<dbReference type="OrthoDB" id="9802228at2"/>
<sequence>MTLAFTPVTTPPGAIAYRHIASPVGTLMLAASDAGLWAIEFEVNRHPVARGPAWHAVGDARHPVLDATQAQLAAYFEGRLRAFELPLTPSGTPFQLKVWQALCAIPYGQTCSYGDLADRLDNPKAVRAVGAANGRNPIPIVVPCHRVIGANGSLIGFGGGLPIKRVLLDLEGGNAPLFA</sequence>
<evidence type="ECO:0000256" key="9">
    <source>
        <dbReference type="HAMAP-Rule" id="MF_00772"/>
    </source>
</evidence>
<comment type="catalytic activity">
    <reaction evidence="1 9">
        <text>a 4-O-methyl-thymidine in DNA + L-cysteinyl-[protein] = a thymidine in DNA + S-methyl-L-cysteinyl-[protein]</text>
        <dbReference type="Rhea" id="RHEA:53428"/>
        <dbReference type="Rhea" id="RHEA-COMP:10131"/>
        <dbReference type="Rhea" id="RHEA-COMP:10132"/>
        <dbReference type="Rhea" id="RHEA-COMP:13555"/>
        <dbReference type="Rhea" id="RHEA-COMP:13556"/>
        <dbReference type="ChEBI" id="CHEBI:29950"/>
        <dbReference type="ChEBI" id="CHEBI:82612"/>
        <dbReference type="ChEBI" id="CHEBI:137386"/>
        <dbReference type="ChEBI" id="CHEBI:137387"/>
        <dbReference type="EC" id="2.1.1.63"/>
    </reaction>
</comment>
<keyword evidence="3 9" id="KW-0963">Cytoplasm</keyword>
<reference evidence="12 13" key="1">
    <citation type="submission" date="2017-05" db="EMBL/GenBank/DDBJ databases">
        <authorList>
            <person name="Song R."/>
            <person name="Chenine A.L."/>
            <person name="Ruprecht R.M."/>
        </authorList>
    </citation>
    <scope>NUCLEOTIDE SEQUENCE [LARGE SCALE GENOMIC DNA]</scope>
    <source>
        <strain evidence="12 13">DSM 26136</strain>
    </source>
</reference>
<dbReference type="Gene3D" id="3.30.160.70">
    <property type="entry name" value="Methylated DNA-protein cysteine methyltransferase domain"/>
    <property type="match status" value="1"/>
</dbReference>
<dbReference type="InterPro" id="IPR036217">
    <property type="entry name" value="MethylDNA_cys_MeTrfase_DNAb"/>
</dbReference>
<comment type="miscellaneous">
    <text evidence="9">This enzyme catalyzes only one turnover and therefore is not strictly catalytic. According to one definition, an enzyme is a biocatalyst that acts repeatedly and over many reaction cycles.</text>
</comment>
<keyword evidence="5 9" id="KW-0808">Transferase</keyword>
<feature type="domain" description="Methylguanine DNA methyltransferase ribonuclease-like" evidence="11">
    <location>
        <begin position="16"/>
        <end position="88"/>
    </location>
</feature>
<evidence type="ECO:0000313" key="12">
    <source>
        <dbReference type="EMBL" id="ARU06846.1"/>
    </source>
</evidence>
<gene>
    <name evidence="12" type="ORF">CCO03_13015</name>
</gene>
<feature type="active site" description="Nucleophile; methyl group acceptor" evidence="9">
    <location>
        <position position="144"/>
    </location>
</feature>
<dbReference type="Pfam" id="PF02870">
    <property type="entry name" value="Methyltransf_1N"/>
    <property type="match status" value="1"/>
</dbReference>
<keyword evidence="13" id="KW-1185">Reference proteome</keyword>
<evidence type="ECO:0000256" key="4">
    <source>
        <dbReference type="ARBA" id="ARBA00022603"/>
    </source>
</evidence>
<comment type="subcellular location">
    <subcellularLocation>
        <location evidence="9">Cytoplasm</location>
    </subcellularLocation>
</comment>
<protein>
    <recommendedName>
        <fullName evidence="9">Methylated-DNA--protein-cysteine methyltransferase</fullName>
        <ecNumber evidence="9">2.1.1.63</ecNumber>
    </recommendedName>
    <alternativeName>
        <fullName evidence="9">6-O-methylguanine-DNA methyltransferase</fullName>
        <shortName evidence="9">MGMT</shortName>
    </alternativeName>
    <alternativeName>
        <fullName evidence="9">O-6-methylguanine-DNA-alkyltransferase</fullName>
    </alternativeName>
</protein>
<keyword evidence="4 9" id="KW-0489">Methyltransferase</keyword>
<dbReference type="InterPro" id="IPR008332">
    <property type="entry name" value="MethylG_MeTrfase_N"/>
</dbReference>
<dbReference type="InterPro" id="IPR036388">
    <property type="entry name" value="WH-like_DNA-bd_sf"/>
</dbReference>
<dbReference type="Proteomes" id="UP000196138">
    <property type="component" value="Chromosome"/>
</dbReference>
<evidence type="ECO:0000256" key="6">
    <source>
        <dbReference type="ARBA" id="ARBA00022763"/>
    </source>
</evidence>
<dbReference type="Pfam" id="PF01035">
    <property type="entry name" value="DNA_binding_1"/>
    <property type="match status" value="1"/>
</dbReference>
<dbReference type="InterPro" id="IPR023546">
    <property type="entry name" value="MGMT"/>
</dbReference>
<evidence type="ECO:0000256" key="3">
    <source>
        <dbReference type="ARBA" id="ARBA00022490"/>
    </source>
</evidence>
<dbReference type="CDD" id="cd06445">
    <property type="entry name" value="ATase"/>
    <property type="match status" value="1"/>
</dbReference>
<dbReference type="NCBIfam" id="TIGR00589">
    <property type="entry name" value="ogt"/>
    <property type="match status" value="1"/>
</dbReference>
<proteinExistence type="inferred from homology"/>
<evidence type="ECO:0000256" key="7">
    <source>
        <dbReference type="ARBA" id="ARBA00023204"/>
    </source>
</evidence>
<dbReference type="SUPFAM" id="SSF46767">
    <property type="entry name" value="Methylated DNA-protein cysteine methyltransferase, C-terminal domain"/>
    <property type="match status" value="1"/>
</dbReference>
<dbReference type="GO" id="GO:0003908">
    <property type="term" value="F:methylated-DNA-[protein]-cysteine S-methyltransferase activity"/>
    <property type="evidence" value="ECO:0007669"/>
    <property type="project" value="UniProtKB-UniRule"/>
</dbReference>
<feature type="domain" description="Methylated-DNA-[protein]-cysteine S-methyltransferase DNA binding" evidence="10">
    <location>
        <begin position="93"/>
        <end position="172"/>
    </location>
</feature>
<evidence type="ECO:0000256" key="1">
    <source>
        <dbReference type="ARBA" id="ARBA00001286"/>
    </source>
</evidence>
<evidence type="ECO:0000259" key="10">
    <source>
        <dbReference type="Pfam" id="PF01035"/>
    </source>
</evidence>
<dbReference type="InterPro" id="IPR036631">
    <property type="entry name" value="MGMT_N_sf"/>
</dbReference>
<evidence type="ECO:0000259" key="11">
    <source>
        <dbReference type="Pfam" id="PF02870"/>
    </source>
</evidence>
<dbReference type="EC" id="2.1.1.63" evidence="9"/>
<dbReference type="HAMAP" id="MF_00772">
    <property type="entry name" value="OGT"/>
    <property type="match status" value="1"/>
</dbReference>
<dbReference type="EMBL" id="CP021455">
    <property type="protein sequence ID" value="ARU06846.1"/>
    <property type="molecule type" value="Genomic_DNA"/>
</dbReference>
<dbReference type="KEGG" id="cser:CCO03_13015"/>
<dbReference type="PANTHER" id="PTHR10815:SF5">
    <property type="entry name" value="METHYLATED-DNA--PROTEIN-CYSTEINE METHYLTRANSFERASE"/>
    <property type="match status" value="1"/>
</dbReference>
<keyword evidence="6 9" id="KW-0227">DNA damage</keyword>
<dbReference type="PANTHER" id="PTHR10815">
    <property type="entry name" value="METHYLATED-DNA--PROTEIN-CYSTEINE METHYLTRANSFERASE"/>
    <property type="match status" value="1"/>
</dbReference>
<evidence type="ECO:0000256" key="5">
    <source>
        <dbReference type="ARBA" id="ARBA00022679"/>
    </source>
</evidence>
<keyword evidence="7 9" id="KW-0234">DNA repair</keyword>
<dbReference type="FunFam" id="1.10.10.10:FF:000214">
    <property type="entry name" value="Methylated-DNA--protein-cysteine methyltransferase"/>
    <property type="match status" value="1"/>
</dbReference>
<comment type="function">
    <text evidence="9">Involved in the cellular defense against the biological effects of O6-methylguanine (O6-MeG) and O4-methylthymine (O4-MeT) in DNA. Repairs the methylated nucleobase in DNA by stoichiometrically transferring the methyl group to a cysteine residue in the enzyme. This is a suicide reaction: the enzyme is irreversibly inactivated.</text>
</comment>
<dbReference type="InterPro" id="IPR001497">
    <property type="entry name" value="MethylDNA_cys_MeTrfase_AS"/>
</dbReference>
<evidence type="ECO:0000256" key="8">
    <source>
        <dbReference type="ARBA" id="ARBA00049348"/>
    </source>
</evidence>
<dbReference type="AlphaFoldDB" id="A0A1Y0ETD5"/>
<organism evidence="12 13">
    <name type="scientific">Comamonas serinivorans</name>
    <dbReference type="NCBI Taxonomy" id="1082851"/>
    <lineage>
        <taxon>Bacteria</taxon>
        <taxon>Pseudomonadati</taxon>
        <taxon>Pseudomonadota</taxon>
        <taxon>Betaproteobacteria</taxon>
        <taxon>Burkholderiales</taxon>
        <taxon>Comamonadaceae</taxon>
        <taxon>Comamonas</taxon>
    </lineage>
</organism>
<dbReference type="Gene3D" id="1.10.10.10">
    <property type="entry name" value="Winged helix-like DNA-binding domain superfamily/Winged helix DNA-binding domain"/>
    <property type="match status" value="1"/>
</dbReference>
<evidence type="ECO:0000256" key="2">
    <source>
        <dbReference type="ARBA" id="ARBA00008711"/>
    </source>
</evidence>
<accession>A0A1Y0ETD5</accession>
<dbReference type="InterPro" id="IPR014048">
    <property type="entry name" value="MethylDNA_cys_MeTrfase_DNA-bd"/>
</dbReference>
<comment type="catalytic activity">
    <reaction evidence="8 9">
        <text>a 6-O-methyl-2'-deoxyguanosine in DNA + L-cysteinyl-[protein] = S-methyl-L-cysteinyl-[protein] + a 2'-deoxyguanosine in DNA</text>
        <dbReference type="Rhea" id="RHEA:24000"/>
        <dbReference type="Rhea" id="RHEA-COMP:10131"/>
        <dbReference type="Rhea" id="RHEA-COMP:10132"/>
        <dbReference type="Rhea" id="RHEA-COMP:11367"/>
        <dbReference type="Rhea" id="RHEA-COMP:11368"/>
        <dbReference type="ChEBI" id="CHEBI:29950"/>
        <dbReference type="ChEBI" id="CHEBI:82612"/>
        <dbReference type="ChEBI" id="CHEBI:85445"/>
        <dbReference type="ChEBI" id="CHEBI:85448"/>
        <dbReference type="EC" id="2.1.1.63"/>
    </reaction>
</comment>
<dbReference type="GO" id="GO:0032259">
    <property type="term" value="P:methylation"/>
    <property type="evidence" value="ECO:0007669"/>
    <property type="project" value="UniProtKB-KW"/>
</dbReference>
<evidence type="ECO:0000313" key="13">
    <source>
        <dbReference type="Proteomes" id="UP000196138"/>
    </source>
</evidence>